<gene>
    <name evidence="1" type="ORF">B296_00059171</name>
</gene>
<organism evidence="1 2">
    <name type="scientific">Ensete ventricosum</name>
    <name type="common">Abyssinian banana</name>
    <name type="synonym">Musa ensete</name>
    <dbReference type="NCBI Taxonomy" id="4639"/>
    <lineage>
        <taxon>Eukaryota</taxon>
        <taxon>Viridiplantae</taxon>
        <taxon>Streptophyta</taxon>
        <taxon>Embryophyta</taxon>
        <taxon>Tracheophyta</taxon>
        <taxon>Spermatophyta</taxon>
        <taxon>Magnoliopsida</taxon>
        <taxon>Liliopsida</taxon>
        <taxon>Zingiberales</taxon>
        <taxon>Musaceae</taxon>
        <taxon>Ensete</taxon>
    </lineage>
</organism>
<dbReference type="InterPro" id="IPR009448">
    <property type="entry name" value="UDP-g_GGtrans"/>
</dbReference>
<dbReference type="AlphaFoldDB" id="A0A426WZE3"/>
<protein>
    <submittedName>
        <fullName evidence="1">Uncharacterized protein</fullName>
    </submittedName>
</protein>
<dbReference type="Pfam" id="PF06427">
    <property type="entry name" value="UDP-g_GGTase"/>
    <property type="match status" value="1"/>
</dbReference>
<dbReference type="PANTHER" id="PTHR11226">
    <property type="entry name" value="UDP-GLUCOSE GLYCOPROTEIN:GLUCOSYLTRANSFERASE"/>
    <property type="match status" value="1"/>
</dbReference>
<dbReference type="EMBL" id="AMZH03031378">
    <property type="protein sequence ID" value="RRT32586.1"/>
    <property type="molecule type" value="Genomic_DNA"/>
</dbReference>
<reference evidence="1 2" key="1">
    <citation type="journal article" date="2014" name="Agronomy (Basel)">
        <title>A Draft Genome Sequence for Ensete ventricosum, the Drought-Tolerant Tree Against Hunger.</title>
        <authorList>
            <person name="Harrison J."/>
            <person name="Moore K.A."/>
            <person name="Paszkiewicz K."/>
            <person name="Jones T."/>
            <person name="Grant M."/>
            <person name="Ambacheew D."/>
            <person name="Muzemil S."/>
            <person name="Studholme D.J."/>
        </authorList>
    </citation>
    <scope>NUCLEOTIDE SEQUENCE [LARGE SCALE GENOMIC DNA]</scope>
</reference>
<evidence type="ECO:0000313" key="2">
    <source>
        <dbReference type="Proteomes" id="UP000287651"/>
    </source>
</evidence>
<dbReference type="GO" id="GO:0005783">
    <property type="term" value="C:endoplasmic reticulum"/>
    <property type="evidence" value="ECO:0007669"/>
    <property type="project" value="TreeGrafter"/>
</dbReference>
<comment type="caution">
    <text evidence="1">The sequence shown here is derived from an EMBL/GenBank/DDBJ whole genome shotgun (WGS) entry which is preliminary data.</text>
</comment>
<sequence>MLEFAVQSFLYVSDGISSIFREGLVFIKFFHPSLILGTKRGSHLVDTLVMANLGYWQMKVSPGVWYLQLAPGRSADLYALKDSGDGSPGNRSTKLITINDLRGRLVHLEVAKKRGKEHEELLNASDDQLLEKRKVCGLNT</sequence>
<dbReference type="GO" id="GO:0036503">
    <property type="term" value="P:ERAD pathway"/>
    <property type="evidence" value="ECO:0007669"/>
    <property type="project" value="TreeGrafter"/>
</dbReference>
<dbReference type="GO" id="GO:0051082">
    <property type="term" value="F:unfolded protein binding"/>
    <property type="evidence" value="ECO:0007669"/>
    <property type="project" value="TreeGrafter"/>
</dbReference>
<accession>A0A426WZE3</accession>
<proteinExistence type="predicted"/>
<evidence type="ECO:0000313" key="1">
    <source>
        <dbReference type="EMBL" id="RRT32586.1"/>
    </source>
</evidence>
<name>A0A426WZE3_ENSVE</name>
<dbReference type="Proteomes" id="UP000287651">
    <property type="component" value="Unassembled WGS sequence"/>
</dbReference>
<dbReference type="GO" id="GO:0018279">
    <property type="term" value="P:protein N-linked glycosylation via asparagine"/>
    <property type="evidence" value="ECO:0007669"/>
    <property type="project" value="TreeGrafter"/>
</dbReference>
<dbReference type="PANTHER" id="PTHR11226:SF0">
    <property type="entry name" value="UDP-GLUCOSE:GLYCOPROTEIN GLUCOSYLTRANSFERASE"/>
    <property type="match status" value="1"/>
</dbReference>
<dbReference type="GO" id="GO:0003980">
    <property type="term" value="F:UDP-glucose:glycoprotein glucosyltransferase activity"/>
    <property type="evidence" value="ECO:0007669"/>
    <property type="project" value="InterPro"/>
</dbReference>